<dbReference type="CDD" id="cd06261">
    <property type="entry name" value="TM_PBP2"/>
    <property type="match status" value="1"/>
</dbReference>
<dbReference type="EMBL" id="JBHMAG010000007">
    <property type="protein sequence ID" value="MFB9751699.1"/>
    <property type="molecule type" value="Genomic_DNA"/>
</dbReference>
<dbReference type="Pfam" id="PF00528">
    <property type="entry name" value="BPD_transp_1"/>
    <property type="match status" value="1"/>
</dbReference>
<evidence type="ECO:0000256" key="1">
    <source>
        <dbReference type="ARBA" id="ARBA00004651"/>
    </source>
</evidence>
<dbReference type="PROSITE" id="PS50928">
    <property type="entry name" value="ABC_TM1"/>
    <property type="match status" value="1"/>
</dbReference>
<keyword evidence="2 7" id="KW-0813">Transport</keyword>
<comment type="subcellular location">
    <subcellularLocation>
        <location evidence="1 7">Cell membrane</location>
        <topology evidence="1 7">Multi-pass membrane protein</topology>
    </subcellularLocation>
</comment>
<proteinExistence type="inferred from homology"/>
<gene>
    <name evidence="9" type="ORF">ACFFNY_08950</name>
</gene>
<feature type="transmembrane region" description="Helical" evidence="7">
    <location>
        <begin position="213"/>
        <end position="235"/>
    </location>
</feature>
<comment type="similarity">
    <text evidence="7">Belongs to the binding-protein-dependent transport system permease family.</text>
</comment>
<feature type="transmembrane region" description="Helical" evidence="7">
    <location>
        <begin position="155"/>
        <end position="177"/>
    </location>
</feature>
<keyword evidence="6 7" id="KW-0472">Membrane</keyword>
<dbReference type="InterPro" id="IPR000515">
    <property type="entry name" value="MetI-like"/>
</dbReference>
<dbReference type="Gene3D" id="1.10.3720.10">
    <property type="entry name" value="MetI-like"/>
    <property type="match status" value="1"/>
</dbReference>
<dbReference type="PANTHER" id="PTHR30193:SF37">
    <property type="entry name" value="INNER MEMBRANE ABC TRANSPORTER PERMEASE PROTEIN YCJO"/>
    <property type="match status" value="1"/>
</dbReference>
<reference evidence="9 10" key="1">
    <citation type="submission" date="2024-09" db="EMBL/GenBank/DDBJ databases">
        <authorList>
            <person name="Sun Q."/>
            <person name="Mori K."/>
        </authorList>
    </citation>
    <scope>NUCLEOTIDE SEQUENCE [LARGE SCALE GENOMIC DNA]</scope>
    <source>
        <strain evidence="9 10">JCM 12520</strain>
    </source>
</reference>
<evidence type="ECO:0000313" key="9">
    <source>
        <dbReference type="EMBL" id="MFB9751699.1"/>
    </source>
</evidence>
<evidence type="ECO:0000256" key="7">
    <source>
        <dbReference type="RuleBase" id="RU363032"/>
    </source>
</evidence>
<feature type="transmembrane region" description="Helical" evidence="7">
    <location>
        <begin position="256"/>
        <end position="281"/>
    </location>
</feature>
<name>A0ABV5VTS4_9BACL</name>
<evidence type="ECO:0000256" key="6">
    <source>
        <dbReference type="ARBA" id="ARBA00023136"/>
    </source>
</evidence>
<dbReference type="Proteomes" id="UP001589619">
    <property type="component" value="Unassembled WGS sequence"/>
</dbReference>
<comment type="caution">
    <text evidence="9">The sequence shown here is derived from an EMBL/GenBank/DDBJ whole genome shotgun (WGS) entry which is preliminary data.</text>
</comment>
<feature type="domain" description="ABC transmembrane type-1" evidence="8">
    <location>
        <begin position="67"/>
        <end position="280"/>
    </location>
</feature>
<keyword evidence="5 7" id="KW-1133">Transmembrane helix</keyword>
<evidence type="ECO:0000256" key="5">
    <source>
        <dbReference type="ARBA" id="ARBA00022989"/>
    </source>
</evidence>
<feature type="transmembrane region" description="Helical" evidence="7">
    <location>
        <begin position="12"/>
        <end position="31"/>
    </location>
</feature>
<evidence type="ECO:0000259" key="8">
    <source>
        <dbReference type="PROSITE" id="PS50928"/>
    </source>
</evidence>
<feature type="transmembrane region" description="Helical" evidence="7">
    <location>
        <begin position="105"/>
        <end position="126"/>
    </location>
</feature>
<feature type="transmembrane region" description="Helical" evidence="7">
    <location>
        <begin position="71"/>
        <end position="93"/>
    </location>
</feature>
<keyword evidence="10" id="KW-1185">Reference proteome</keyword>
<dbReference type="InterPro" id="IPR051393">
    <property type="entry name" value="ABC_transporter_permease"/>
</dbReference>
<dbReference type="PANTHER" id="PTHR30193">
    <property type="entry name" value="ABC TRANSPORTER PERMEASE PROTEIN"/>
    <property type="match status" value="1"/>
</dbReference>
<dbReference type="RefSeq" id="WP_344912479.1">
    <property type="nucleotide sequence ID" value="NZ_BAAAYO010000010.1"/>
</dbReference>
<accession>A0ABV5VTS4</accession>
<evidence type="ECO:0000256" key="3">
    <source>
        <dbReference type="ARBA" id="ARBA00022475"/>
    </source>
</evidence>
<dbReference type="SUPFAM" id="SSF161098">
    <property type="entry name" value="MetI-like"/>
    <property type="match status" value="1"/>
</dbReference>
<evidence type="ECO:0000256" key="4">
    <source>
        <dbReference type="ARBA" id="ARBA00022692"/>
    </source>
</evidence>
<dbReference type="InterPro" id="IPR035906">
    <property type="entry name" value="MetI-like_sf"/>
</dbReference>
<keyword evidence="4 7" id="KW-0812">Transmembrane</keyword>
<protein>
    <submittedName>
        <fullName evidence="9">Carbohydrate ABC transporter permease</fullName>
    </submittedName>
</protein>
<organism evidence="9 10">
    <name type="scientific">Paenibacillus hodogayensis</name>
    <dbReference type="NCBI Taxonomy" id="279208"/>
    <lineage>
        <taxon>Bacteria</taxon>
        <taxon>Bacillati</taxon>
        <taxon>Bacillota</taxon>
        <taxon>Bacilli</taxon>
        <taxon>Bacillales</taxon>
        <taxon>Paenibacillaceae</taxon>
        <taxon>Paenibacillus</taxon>
    </lineage>
</organism>
<evidence type="ECO:0000313" key="10">
    <source>
        <dbReference type="Proteomes" id="UP001589619"/>
    </source>
</evidence>
<keyword evidence="3" id="KW-1003">Cell membrane</keyword>
<evidence type="ECO:0000256" key="2">
    <source>
        <dbReference type="ARBA" id="ARBA00022448"/>
    </source>
</evidence>
<sequence>MSSRVLKEFWGYFFIAPFLLVFLLFEVYPFFDAIYLSLFDYGVGRKEWVGLGNYASLFQDDVFLRAMLNTFLFVIGVVPIAVVFSIVVASLVIHKSAGAASFFRASFYLPIVTSQVLLSITWLWIYNPVSGIANYAMSLFGAGPVMWLSDSSVALPALIVVVITWVVGQPIILYLAALGNIPASFYEASSIDGASPWRQFWNITLPLLKPTTLYVIVTSTIGAFQTFVVVQLLTGGGPNYATTTVMYLLYETAFKYGKLGMACAMGVILAVLISVFSVIQFKFFKTDVEY</sequence>